<dbReference type="STRING" id="1236517.ADJ77_04145"/>
<evidence type="ECO:0000313" key="5">
    <source>
        <dbReference type="EMBL" id="QUB86648.1"/>
    </source>
</evidence>
<dbReference type="SUPFAM" id="SSF56935">
    <property type="entry name" value="Porins"/>
    <property type="match status" value="1"/>
</dbReference>
<dbReference type="Pfam" id="PF14905">
    <property type="entry name" value="OMP_b-brl_3"/>
    <property type="match status" value="1"/>
</dbReference>
<evidence type="ECO:0000259" key="3">
    <source>
        <dbReference type="Pfam" id="PF14905"/>
    </source>
</evidence>
<feature type="signal peptide" evidence="2">
    <location>
        <begin position="1"/>
        <end position="19"/>
    </location>
</feature>
<evidence type="ECO:0000256" key="1">
    <source>
        <dbReference type="SAM" id="MobiDB-lite"/>
    </source>
</evidence>
<evidence type="ECO:0000313" key="4">
    <source>
        <dbReference type="EMBL" id="AKU69020.1"/>
    </source>
</evidence>
<sequence length="769" mass="86815">MERFLVILLLFCTGLRASAQSVSGKVLDENKKPVPYANVVILSARDSAFIAGTTTLEDGSFSLKDAAPGSILKASFIGFEPYFTVLSGQEVLTVILKEDAQMMKEVVVKGSVPLHKLTAEGMQTNIENTVLSKLGTCEDVLSHIPGLTKKKDGYEVFGKGAPVIYINGRQMREATELERLKSSEIKSIEVITNPGARYDATVKAVVKIRTKKAAGDGFGFDVRSSYYQSENVDLSERLNWKYRHNRLEIFGGHSYSLDNGSYPSTTTTIVHADTLWRQEFTQEVTEKSSNFKNTIGADYQLNDSNSVGIQYTLNFLHESPLPFKLSSDVTADGAFYDHINTFAMRKETYRPPHFLNIYYVGKIGKMDIDFNADYVYNKKRDHTTYKEESSNKTSRTVTSDNQERNRLFASKLTLGYPVLGGNLSVGAEYTNTNRNDAYINPENYVPTSYAQLKESNIAPFMEYKHMLPICQLTVGLRWEAVRFNYYENGQHIANQSRSFSNLFPSISAATQIGDLQMQLSYAAKTRRPSYRQLSNNVTYGNRFLMQSGNPLLQHEYIHEISLGAMWKFIQFGVSYRDRRHAIVFWSEQDNHNSSVSRITYTNLPSIKILSAQLSFAPTIGIWTPEFSAAMKKQWLTLQTRMKTYKLNKPIFHFSFNNTFNFGQGWLLSMESYLVRKGDDEIGALACNTGSLDINLTKSFLKDRLAFRIGGTDLFHTQKGGGIGYTESMETKQVSTYDSRQLVLTVTYKFNTSRSKYKGTGAGQAEKKRL</sequence>
<feature type="region of interest" description="Disordered" evidence="1">
    <location>
        <begin position="382"/>
        <end position="402"/>
    </location>
</feature>
<dbReference type="InterPro" id="IPR008969">
    <property type="entry name" value="CarboxyPept-like_regulatory"/>
</dbReference>
<keyword evidence="4" id="KW-0176">Collagen</keyword>
<evidence type="ECO:0000256" key="2">
    <source>
        <dbReference type="SAM" id="SignalP"/>
    </source>
</evidence>
<dbReference type="SUPFAM" id="SSF49464">
    <property type="entry name" value="Carboxypeptidase regulatory domain-like"/>
    <property type="match status" value="1"/>
</dbReference>
<keyword evidence="2" id="KW-0732">Signal</keyword>
<dbReference type="KEGG" id="pfus:ADJ77_04145"/>
<dbReference type="Proteomes" id="UP000682005">
    <property type="component" value="Chromosome 1"/>
</dbReference>
<dbReference type="AlphaFoldDB" id="A0A0K1NJ26"/>
<organism evidence="4 6">
    <name type="scientific">Prevotella fusca JCM 17724</name>
    <dbReference type="NCBI Taxonomy" id="1236517"/>
    <lineage>
        <taxon>Bacteria</taxon>
        <taxon>Pseudomonadati</taxon>
        <taxon>Bacteroidota</taxon>
        <taxon>Bacteroidia</taxon>
        <taxon>Bacteroidales</taxon>
        <taxon>Prevotellaceae</taxon>
        <taxon>Prevotella</taxon>
    </lineage>
</organism>
<dbReference type="InterPro" id="IPR041700">
    <property type="entry name" value="OMP_b-brl_3"/>
</dbReference>
<feature type="domain" description="Outer membrane protein beta-barrel" evidence="3">
    <location>
        <begin position="367"/>
        <end position="747"/>
    </location>
</feature>
<feature type="chain" id="PRO_5043422107" evidence="2">
    <location>
        <begin position="20"/>
        <end position="769"/>
    </location>
</feature>
<evidence type="ECO:0000313" key="7">
    <source>
        <dbReference type="Proteomes" id="UP000682005"/>
    </source>
</evidence>
<proteinExistence type="predicted"/>
<gene>
    <name evidence="4" type="ORF">ADJ77_04145</name>
    <name evidence="5" type="ORF">J5A51_11270</name>
</gene>
<reference evidence="5 7" key="2">
    <citation type="submission" date="2021-03" db="EMBL/GenBank/DDBJ databases">
        <title>Human Oral Microbial Genomes.</title>
        <authorList>
            <person name="Johnston C.D."/>
            <person name="Chen T."/>
            <person name="Dewhirst F.E."/>
        </authorList>
    </citation>
    <scope>NUCLEOTIDE SEQUENCE [LARGE SCALE GENOMIC DNA]</scope>
    <source>
        <strain evidence="5 7">W1435</strain>
    </source>
</reference>
<dbReference type="Proteomes" id="UP000060345">
    <property type="component" value="Chromosome 1"/>
</dbReference>
<dbReference type="RefSeq" id="WP_050696054.1">
    <property type="nucleotide sequence ID" value="NZ_CP012074.1"/>
</dbReference>
<reference evidence="4 6" key="1">
    <citation type="submission" date="2015-07" db="EMBL/GenBank/DDBJ databases">
        <authorList>
            <person name="Noorani M."/>
        </authorList>
    </citation>
    <scope>NUCLEOTIDE SEQUENCE [LARGE SCALE GENOMIC DNA]</scope>
    <source>
        <strain evidence="4 6">W1435</strain>
    </source>
</reference>
<dbReference type="Pfam" id="PF13715">
    <property type="entry name" value="CarbopepD_reg_2"/>
    <property type="match status" value="1"/>
</dbReference>
<protein>
    <submittedName>
        <fullName evidence="4">Collagen-binding protein</fullName>
    </submittedName>
    <submittedName>
        <fullName evidence="5">Outer membrane beta-barrel protein</fullName>
    </submittedName>
</protein>
<feature type="compositionally biased region" description="Polar residues" evidence="1">
    <location>
        <begin position="391"/>
        <end position="400"/>
    </location>
</feature>
<accession>A0A0K1NJ26</accession>
<name>A0A0K1NJ26_9BACT</name>
<dbReference type="EMBL" id="CP072370">
    <property type="protein sequence ID" value="QUB86648.1"/>
    <property type="molecule type" value="Genomic_DNA"/>
</dbReference>
<keyword evidence="7" id="KW-1185">Reference proteome</keyword>
<dbReference type="eggNOG" id="COG1629">
    <property type="taxonomic scope" value="Bacteria"/>
</dbReference>
<dbReference type="Gene3D" id="2.60.40.1120">
    <property type="entry name" value="Carboxypeptidase-like, regulatory domain"/>
    <property type="match status" value="1"/>
</dbReference>
<evidence type="ECO:0000313" key="6">
    <source>
        <dbReference type="Proteomes" id="UP000060345"/>
    </source>
</evidence>
<dbReference type="EMBL" id="CP012074">
    <property type="protein sequence ID" value="AKU69020.1"/>
    <property type="molecule type" value="Genomic_DNA"/>
</dbReference>